<dbReference type="EMBL" id="LAZR01016541">
    <property type="protein sequence ID" value="KKM04060.1"/>
    <property type="molecule type" value="Genomic_DNA"/>
</dbReference>
<evidence type="ECO:0008006" key="3">
    <source>
        <dbReference type="Google" id="ProtNLM"/>
    </source>
</evidence>
<organism evidence="2">
    <name type="scientific">marine sediment metagenome</name>
    <dbReference type="NCBI Taxonomy" id="412755"/>
    <lineage>
        <taxon>unclassified sequences</taxon>
        <taxon>metagenomes</taxon>
        <taxon>ecological metagenomes</taxon>
    </lineage>
</organism>
<evidence type="ECO:0000256" key="1">
    <source>
        <dbReference type="SAM" id="Coils"/>
    </source>
</evidence>
<reference evidence="2" key="1">
    <citation type="journal article" date="2015" name="Nature">
        <title>Complex archaea that bridge the gap between prokaryotes and eukaryotes.</title>
        <authorList>
            <person name="Spang A."/>
            <person name="Saw J.H."/>
            <person name="Jorgensen S.L."/>
            <person name="Zaremba-Niedzwiedzka K."/>
            <person name="Martijn J."/>
            <person name="Lind A.E."/>
            <person name="van Eijk R."/>
            <person name="Schleper C."/>
            <person name="Guy L."/>
            <person name="Ettema T.J."/>
        </authorList>
    </citation>
    <scope>NUCLEOTIDE SEQUENCE</scope>
</reference>
<comment type="caution">
    <text evidence="2">The sequence shown here is derived from an EMBL/GenBank/DDBJ whole genome shotgun (WGS) entry which is preliminary data.</text>
</comment>
<protein>
    <recommendedName>
        <fullName evidence="3">Competence protein CoiA-like family protein</fullName>
    </recommendedName>
</protein>
<name>A0A0F9GZ33_9ZZZZ</name>
<dbReference type="AlphaFoldDB" id="A0A0F9GZ33"/>
<accession>A0A0F9GZ33</accession>
<feature type="coiled-coil region" evidence="1">
    <location>
        <begin position="218"/>
        <end position="249"/>
    </location>
</feature>
<evidence type="ECO:0000313" key="2">
    <source>
        <dbReference type="EMBL" id="KKM04060.1"/>
    </source>
</evidence>
<keyword evidence="1" id="KW-0175">Coiled coil</keyword>
<proteinExistence type="predicted"/>
<sequence>MTENKQLINMKPKKIKLPFGLNENNILVHITYVERGKKCYCVCPSCRSPLIAAKGSKKQPHFKHAVVNECEGGMESAIHLAAKQMIMEKKQITLPKYVSIASATDSRGIKHTEGKTVVEDGTVITFDSVQEETELHGMKADILAKKGNKSLIIEIFYRHKVEDQKLVKITEANISAIEINLSDLTPEDVKNWETFWLCINDPRRVQWLHYAKAHPELKKQLEMKIQAQIQEQEEEYKQEEIREKKVLSRALYVLKTRPRKQYIAYLKQKAETSPVRKFYTQNLPFSWPDLPDFVNADIPNGDWIFGCDRRVWQTAFYKSFIWIKEESFSVRRVHNWLQHIVKINKSVEAVEIYGSCYPCLVSADIYASLPSSCGTLRAYFNYLCELGMLEFSGDELGDPGSCWFRVVSKSARCSPEQMAHLD</sequence>
<gene>
    <name evidence="2" type="ORF">LCGC14_1768050</name>
</gene>